<dbReference type="InterPro" id="IPR006350">
    <property type="entry name" value="Intron_endoG1"/>
</dbReference>
<sequence>MNVNLYWTYGVTCLYYLRFFLAYKAFIINILKPVSNTFLLKFNRGYSTTITTLVSSSGKLNIEPKIVYSNADTQKLAVLNDNKNLAGVYRWVNLLNQKSYIGSSINLSRRLRDYYTISFLEIESKKNNSMIYKALLKYGYSSFRLEILEHCDGEIVIEREQYYLNTLNPEYNILKIAGSLKGFKHSEATIERMRKTQLENKRIRTFTPLHAPSFFL</sequence>
<keyword evidence="3" id="KW-0540">Nuclease</keyword>
<feature type="transmembrane region" description="Helical" evidence="1">
    <location>
        <begin position="6"/>
        <end position="31"/>
    </location>
</feature>
<protein>
    <submittedName>
        <fullName evidence="3">GIY-YIG endonuclease</fullName>
    </submittedName>
</protein>
<dbReference type="CDD" id="cd10445">
    <property type="entry name" value="GIY-YIG_bI1_like"/>
    <property type="match status" value="1"/>
</dbReference>
<reference evidence="3" key="1">
    <citation type="submission" date="2017-02" db="EMBL/GenBank/DDBJ databases">
        <title>Fungal Comparative Genomics of Melanconis species and Ophiognomonia clavigignenti-juglandacearum at Different Phylogenetic Distances.</title>
        <authorList>
            <person name="Demers J.E."/>
            <person name="Castlebury L.A."/>
        </authorList>
    </citation>
    <scope>NUCLEOTIDE SEQUENCE</scope>
    <source>
        <strain evidence="3">CBS 121083</strain>
    </source>
</reference>
<gene>
    <name evidence="3" type="primary">orf216</name>
</gene>
<dbReference type="NCBIfam" id="TIGR01453">
    <property type="entry name" value="grpIintron_endo"/>
    <property type="match status" value="1"/>
</dbReference>
<dbReference type="AlphaFoldDB" id="A0A291LIY5"/>
<keyword evidence="3" id="KW-0378">Hydrolase</keyword>
<name>A0A291LIY5_9PEZI</name>
<dbReference type="GO" id="GO:0004519">
    <property type="term" value="F:endonuclease activity"/>
    <property type="evidence" value="ECO:0007669"/>
    <property type="project" value="UniProtKB-KW"/>
</dbReference>
<dbReference type="InterPro" id="IPR000305">
    <property type="entry name" value="GIY-YIG_endonuc"/>
</dbReference>
<feature type="domain" description="GIY-YIG" evidence="2">
    <location>
        <begin position="84"/>
        <end position="173"/>
    </location>
</feature>
<geneLocation type="mitochondrion" evidence="3"/>
<evidence type="ECO:0000259" key="2">
    <source>
        <dbReference type="PROSITE" id="PS50164"/>
    </source>
</evidence>
<dbReference type="SMART" id="SM00465">
    <property type="entry name" value="GIYc"/>
    <property type="match status" value="1"/>
</dbReference>
<keyword evidence="1" id="KW-1133">Transmembrane helix</keyword>
<proteinExistence type="predicted"/>
<organism evidence="3">
    <name type="scientific">Juglanconis juglandina</name>
    <dbReference type="NCBI Taxonomy" id="1940567"/>
    <lineage>
        <taxon>Eukaryota</taxon>
        <taxon>Fungi</taxon>
        <taxon>Dikarya</taxon>
        <taxon>Ascomycota</taxon>
        <taxon>Pezizomycotina</taxon>
        <taxon>Sordariomycetes</taxon>
        <taxon>Sordariomycetidae</taxon>
        <taxon>Diaporthales</taxon>
        <taxon>Juglanconidaceae</taxon>
        <taxon>Juglanconis</taxon>
    </lineage>
</organism>
<keyword evidence="3" id="KW-0255">Endonuclease</keyword>
<evidence type="ECO:0000256" key="1">
    <source>
        <dbReference type="SAM" id="Phobius"/>
    </source>
</evidence>
<dbReference type="EMBL" id="KY575057">
    <property type="protein sequence ID" value="ATI20436.1"/>
    <property type="molecule type" value="Genomic_DNA"/>
</dbReference>
<keyword evidence="1" id="KW-0472">Membrane</keyword>
<keyword evidence="1" id="KW-0812">Transmembrane</keyword>
<dbReference type="SUPFAM" id="SSF82771">
    <property type="entry name" value="GIY-YIG endonuclease"/>
    <property type="match status" value="1"/>
</dbReference>
<dbReference type="Pfam" id="PF01541">
    <property type="entry name" value="GIY-YIG"/>
    <property type="match status" value="1"/>
</dbReference>
<dbReference type="Gene3D" id="3.40.1440.10">
    <property type="entry name" value="GIY-YIG endonuclease"/>
    <property type="match status" value="1"/>
</dbReference>
<accession>A0A291LIY5</accession>
<dbReference type="PROSITE" id="PS50164">
    <property type="entry name" value="GIY_YIG"/>
    <property type="match status" value="1"/>
</dbReference>
<dbReference type="InterPro" id="IPR035901">
    <property type="entry name" value="GIY-YIG_endonuc_sf"/>
</dbReference>
<keyword evidence="3" id="KW-0496">Mitochondrion</keyword>
<evidence type="ECO:0000313" key="3">
    <source>
        <dbReference type="EMBL" id="ATI20436.1"/>
    </source>
</evidence>